<feature type="transmembrane region" description="Helical" evidence="1">
    <location>
        <begin position="16"/>
        <end position="34"/>
    </location>
</feature>
<evidence type="ECO:0000313" key="3">
    <source>
        <dbReference type="EMBL" id="MCF7561294.1"/>
    </source>
</evidence>
<evidence type="ECO:0000256" key="1">
    <source>
        <dbReference type="SAM" id="Phobius"/>
    </source>
</evidence>
<dbReference type="InterPro" id="IPR037682">
    <property type="entry name" value="TonB_C"/>
</dbReference>
<keyword evidence="1" id="KW-0812">Transmembrane</keyword>
<evidence type="ECO:0000259" key="2">
    <source>
        <dbReference type="PROSITE" id="PS52015"/>
    </source>
</evidence>
<keyword evidence="4" id="KW-1185">Reference proteome</keyword>
<dbReference type="EMBL" id="JAKKDV010000005">
    <property type="protein sequence ID" value="MCF7561294.1"/>
    <property type="molecule type" value="Genomic_DNA"/>
</dbReference>
<reference evidence="3 4" key="1">
    <citation type="submission" date="2022-01" db="EMBL/GenBank/DDBJ databases">
        <title>Draft genome sequence of Sabulilitoribacter multivorans KCTC 32326.</title>
        <authorList>
            <person name="Oh J.-S."/>
        </authorList>
    </citation>
    <scope>NUCLEOTIDE SEQUENCE [LARGE SCALE GENOMIC DNA]</scope>
    <source>
        <strain evidence="3 4">M-M16</strain>
    </source>
</reference>
<keyword evidence="1" id="KW-0472">Membrane</keyword>
<dbReference type="PROSITE" id="PS52015">
    <property type="entry name" value="TONB_CTD"/>
    <property type="match status" value="1"/>
</dbReference>
<dbReference type="PANTHER" id="PTHR33446">
    <property type="entry name" value="PROTEIN TONB-RELATED"/>
    <property type="match status" value="1"/>
</dbReference>
<comment type="caution">
    <text evidence="3">The sequence shown here is derived from an EMBL/GenBank/DDBJ whole genome shotgun (WGS) entry which is preliminary data.</text>
</comment>
<accession>A0ABS9IL32</accession>
<keyword evidence="1" id="KW-1133">Transmembrane helix</keyword>
<feature type="domain" description="TonB C-terminal" evidence="2">
    <location>
        <begin position="151"/>
        <end position="243"/>
    </location>
</feature>
<dbReference type="Pfam" id="PF03544">
    <property type="entry name" value="TonB_C"/>
    <property type="match status" value="1"/>
</dbReference>
<dbReference type="Proteomes" id="UP001200022">
    <property type="component" value="Unassembled WGS sequence"/>
</dbReference>
<protein>
    <submittedName>
        <fullName evidence="3">Energy transducer TonB</fullName>
    </submittedName>
</protein>
<dbReference type="SUPFAM" id="SSF74653">
    <property type="entry name" value="TolA/TonB C-terminal domain"/>
    <property type="match status" value="1"/>
</dbReference>
<dbReference type="PANTHER" id="PTHR33446:SF2">
    <property type="entry name" value="PROTEIN TONB"/>
    <property type="match status" value="1"/>
</dbReference>
<proteinExistence type="predicted"/>
<dbReference type="InterPro" id="IPR051045">
    <property type="entry name" value="TonB-dependent_transducer"/>
</dbReference>
<dbReference type="RefSeq" id="WP_237231966.1">
    <property type="nucleotide sequence ID" value="NZ_JAKKDV010000005.1"/>
</dbReference>
<gene>
    <name evidence="3" type="ORF">L3X39_11665</name>
</gene>
<evidence type="ECO:0000313" key="4">
    <source>
        <dbReference type="Proteomes" id="UP001200022"/>
    </source>
</evidence>
<organism evidence="3 4">
    <name type="scientific">Flaviramulus multivorans</name>
    <dbReference type="NCBI Taxonomy" id="1304750"/>
    <lineage>
        <taxon>Bacteria</taxon>
        <taxon>Pseudomonadati</taxon>
        <taxon>Bacteroidota</taxon>
        <taxon>Flavobacteriia</taxon>
        <taxon>Flavobacteriales</taxon>
        <taxon>Flavobacteriaceae</taxon>
        <taxon>Flaviramulus</taxon>
    </lineage>
</organism>
<sequence>MKAKKNPKVEVGRNSSIYFAIGLNLMLFLSWRALEFKTYEKSDFVMEIVDVEQNIEEEIPIINTNTPPPPPPPVAIQETIQIVEDVEEIQETIIESTETGQDDAIEERVVEVSEVTVEEVEEEVEVAFAIIENVPVFPGCEGLNKAKSKACFQQKIQEHILKNFNYPQTALELGLQGRVSVIFVIDSKGNTTSIRSRGPDKILEKEAERIISLLPKMEPGKQRGKPVKVSYAVPIFFKFEGGS</sequence>
<dbReference type="Gene3D" id="3.30.1150.10">
    <property type="match status" value="1"/>
</dbReference>
<name>A0ABS9IL32_9FLAO</name>